<evidence type="ECO:0000313" key="1">
    <source>
        <dbReference type="EMBL" id="GAT48159.1"/>
    </source>
</evidence>
<organism evidence="1 2">
    <name type="scientific">Mycena chlorophos</name>
    <name type="common">Agaric fungus</name>
    <name type="synonym">Agaricus chlorophos</name>
    <dbReference type="NCBI Taxonomy" id="658473"/>
    <lineage>
        <taxon>Eukaryota</taxon>
        <taxon>Fungi</taxon>
        <taxon>Dikarya</taxon>
        <taxon>Basidiomycota</taxon>
        <taxon>Agaricomycotina</taxon>
        <taxon>Agaricomycetes</taxon>
        <taxon>Agaricomycetidae</taxon>
        <taxon>Agaricales</taxon>
        <taxon>Marasmiineae</taxon>
        <taxon>Mycenaceae</taxon>
        <taxon>Mycena</taxon>
    </lineage>
</organism>
<evidence type="ECO:0008006" key="3">
    <source>
        <dbReference type="Google" id="ProtNLM"/>
    </source>
</evidence>
<evidence type="ECO:0000313" key="2">
    <source>
        <dbReference type="Proteomes" id="UP000815677"/>
    </source>
</evidence>
<sequence>MRSAPLSAFPSLSLSPISRISPVQMTRPATRSQRKSLLSLTDELLLEIVSCIQDPPPAVSLRVFFDRRNGQQTLLALARTCGRLRKLLLKLAMEDVWVACSRQERTRTGKRRAKEPAMALLNPDAAPYVRSATIETLSERMVPELARCLNSYLALHTLQVLDVVPKQPQDKHPPTPCLHLVSPDRIAAIIEDHTFSSIRTLNIHFRAFSLVRSCPNVEHLGVYGDWSEVSRPDGLRLEVIVSDLKNHAKKLKVFRCNFFRFFPRSVGVLKFFPNLEEIPAIDVQQVTPDLIHELDVMSNLRRIAFRQGPWMGQHQLGLGTMQLVATAKDVLRRTAVDVPLEKKCVLVDVGEENDGREQEEVPPIVFEVDAVVEDHQACDGVEGKGWDACEGSSEWCATCLESETGWTWETLQFRTALHPGLAHVESATVKRRPINAAQNKALARNAGVSFEFVDRETASSNAVHGLQSRLLYWRTRHSKMSPDWSRDRPRVAFILAYPKRVLY</sequence>
<accession>A0ABQ0LCD7</accession>
<name>A0ABQ0LCD7_MYCCL</name>
<dbReference type="EMBL" id="DF844314">
    <property type="protein sequence ID" value="GAT48159.1"/>
    <property type="molecule type" value="Genomic_DNA"/>
</dbReference>
<gene>
    <name evidence="1" type="ORF">MCHLO_05591</name>
</gene>
<proteinExistence type="predicted"/>
<dbReference type="Proteomes" id="UP000815677">
    <property type="component" value="Unassembled WGS sequence"/>
</dbReference>
<keyword evidence="2" id="KW-1185">Reference proteome</keyword>
<reference evidence="1" key="1">
    <citation type="submission" date="2014-09" db="EMBL/GenBank/DDBJ databases">
        <title>Genome sequence of the luminous mushroom Mycena chlorophos for searching fungal bioluminescence genes.</title>
        <authorList>
            <person name="Tanaka Y."/>
            <person name="Kasuga D."/>
            <person name="Oba Y."/>
            <person name="Hase S."/>
            <person name="Sato K."/>
            <person name="Oba Y."/>
            <person name="Sakakibara Y."/>
        </authorList>
    </citation>
    <scope>NUCLEOTIDE SEQUENCE</scope>
</reference>
<protein>
    <recommendedName>
        <fullName evidence="3">F-box domain-containing protein</fullName>
    </recommendedName>
</protein>